<proteinExistence type="predicted"/>
<protein>
    <submittedName>
        <fullName evidence="1">Uncharacterized protein</fullName>
    </submittedName>
</protein>
<dbReference type="AlphaFoldDB" id="K1RXX3"/>
<accession>K1RXX3</accession>
<gene>
    <name evidence="1" type="ORF">CGI_10008343</name>
</gene>
<dbReference type="HOGENOM" id="CLU_2963023_0_0_1"/>
<name>K1RXX3_MAGGI</name>
<reference evidence="1" key="1">
    <citation type="journal article" date="2012" name="Nature">
        <title>The oyster genome reveals stress adaptation and complexity of shell formation.</title>
        <authorList>
            <person name="Zhang G."/>
            <person name="Fang X."/>
            <person name="Guo X."/>
            <person name="Li L."/>
            <person name="Luo R."/>
            <person name="Xu F."/>
            <person name="Yang P."/>
            <person name="Zhang L."/>
            <person name="Wang X."/>
            <person name="Qi H."/>
            <person name="Xiong Z."/>
            <person name="Que H."/>
            <person name="Xie Y."/>
            <person name="Holland P.W."/>
            <person name="Paps J."/>
            <person name="Zhu Y."/>
            <person name="Wu F."/>
            <person name="Chen Y."/>
            <person name="Wang J."/>
            <person name="Peng C."/>
            <person name="Meng J."/>
            <person name="Yang L."/>
            <person name="Liu J."/>
            <person name="Wen B."/>
            <person name="Zhang N."/>
            <person name="Huang Z."/>
            <person name="Zhu Q."/>
            <person name="Feng Y."/>
            <person name="Mount A."/>
            <person name="Hedgecock D."/>
            <person name="Xu Z."/>
            <person name="Liu Y."/>
            <person name="Domazet-Loso T."/>
            <person name="Du Y."/>
            <person name="Sun X."/>
            <person name="Zhang S."/>
            <person name="Liu B."/>
            <person name="Cheng P."/>
            <person name="Jiang X."/>
            <person name="Li J."/>
            <person name="Fan D."/>
            <person name="Wang W."/>
            <person name="Fu W."/>
            <person name="Wang T."/>
            <person name="Wang B."/>
            <person name="Zhang J."/>
            <person name="Peng Z."/>
            <person name="Li Y."/>
            <person name="Li N."/>
            <person name="Wang J."/>
            <person name="Chen M."/>
            <person name="He Y."/>
            <person name="Tan F."/>
            <person name="Song X."/>
            <person name="Zheng Q."/>
            <person name="Huang R."/>
            <person name="Yang H."/>
            <person name="Du X."/>
            <person name="Chen L."/>
            <person name="Yang M."/>
            <person name="Gaffney P.M."/>
            <person name="Wang S."/>
            <person name="Luo L."/>
            <person name="She Z."/>
            <person name="Ming Y."/>
            <person name="Huang W."/>
            <person name="Zhang S."/>
            <person name="Huang B."/>
            <person name="Zhang Y."/>
            <person name="Qu T."/>
            <person name="Ni P."/>
            <person name="Miao G."/>
            <person name="Wang J."/>
            <person name="Wang Q."/>
            <person name="Steinberg C.E."/>
            <person name="Wang H."/>
            <person name="Li N."/>
            <person name="Qian L."/>
            <person name="Zhang G."/>
            <person name="Li Y."/>
            <person name="Yang H."/>
            <person name="Liu X."/>
            <person name="Wang J."/>
            <person name="Yin Y."/>
            <person name="Wang J."/>
        </authorList>
    </citation>
    <scope>NUCLEOTIDE SEQUENCE [LARGE SCALE GENOMIC DNA]</scope>
    <source>
        <strain evidence="1">05x7-T-G4-1.051#20</strain>
    </source>
</reference>
<organism evidence="1">
    <name type="scientific">Magallana gigas</name>
    <name type="common">Pacific oyster</name>
    <name type="synonym">Crassostrea gigas</name>
    <dbReference type="NCBI Taxonomy" id="29159"/>
    <lineage>
        <taxon>Eukaryota</taxon>
        <taxon>Metazoa</taxon>
        <taxon>Spiralia</taxon>
        <taxon>Lophotrochozoa</taxon>
        <taxon>Mollusca</taxon>
        <taxon>Bivalvia</taxon>
        <taxon>Autobranchia</taxon>
        <taxon>Pteriomorphia</taxon>
        <taxon>Ostreida</taxon>
        <taxon>Ostreoidea</taxon>
        <taxon>Ostreidae</taxon>
        <taxon>Magallana</taxon>
    </lineage>
</organism>
<dbReference type="InParanoid" id="K1RXX3"/>
<dbReference type="EMBL" id="JH816015">
    <property type="protein sequence ID" value="EKC39871.1"/>
    <property type="molecule type" value="Genomic_DNA"/>
</dbReference>
<evidence type="ECO:0000313" key="1">
    <source>
        <dbReference type="EMBL" id="EKC39871.1"/>
    </source>
</evidence>
<sequence length="59" mass="6538">MDVVKLFLRLYLAILPTIAGLGGYPIQCGHCVDFVAMLCIRILNSAEEEVRDVLVARCD</sequence>